<name>A0A165YTV4_9HYPH</name>
<dbReference type="PROSITE" id="PS51257">
    <property type="entry name" value="PROKAR_LIPOPROTEIN"/>
    <property type="match status" value="1"/>
</dbReference>
<proteinExistence type="predicted"/>
<protein>
    <recommendedName>
        <fullName evidence="4">Lipocalin-like domain-containing protein</fullName>
    </recommendedName>
</protein>
<feature type="chain" id="PRO_5007869552" description="Lipocalin-like domain-containing protein" evidence="1">
    <location>
        <begin position="27"/>
        <end position="158"/>
    </location>
</feature>
<keyword evidence="3" id="KW-1185">Reference proteome</keyword>
<dbReference type="Proteomes" id="UP000076577">
    <property type="component" value="Unassembled WGS sequence"/>
</dbReference>
<evidence type="ECO:0000313" key="3">
    <source>
        <dbReference type="Proteomes" id="UP000076577"/>
    </source>
</evidence>
<dbReference type="PATRIC" id="fig|989403.3.peg.2120"/>
<dbReference type="EMBL" id="LMCB01000015">
    <property type="protein sequence ID" value="KZL19230.1"/>
    <property type="molecule type" value="Genomic_DNA"/>
</dbReference>
<organism evidence="2 3">
    <name type="scientific">Pseudovibrio axinellae</name>
    <dbReference type="NCBI Taxonomy" id="989403"/>
    <lineage>
        <taxon>Bacteria</taxon>
        <taxon>Pseudomonadati</taxon>
        <taxon>Pseudomonadota</taxon>
        <taxon>Alphaproteobacteria</taxon>
        <taxon>Hyphomicrobiales</taxon>
        <taxon>Stappiaceae</taxon>
        <taxon>Pseudovibrio</taxon>
    </lineage>
</organism>
<gene>
    <name evidence="2" type="ORF">PsAD2_01981</name>
</gene>
<reference evidence="2 3" key="1">
    <citation type="journal article" date="2016" name="Front. Microbiol.">
        <title>Comparative Genomic Analysis Reveals a Diverse Repertoire of Genes Involved in Prokaryote-Eukaryote Interactions within the Pseudovibrio Genus.</title>
        <authorList>
            <person name="Romano S."/>
            <person name="Fernandez-Guerra A."/>
            <person name="Reen F.J."/>
            <person name="Glockner F.O."/>
            <person name="Crowley S.P."/>
            <person name="O'Sullivan O."/>
            <person name="Cotter P.D."/>
            <person name="Adams C."/>
            <person name="Dobson A.D."/>
            <person name="O'Gara F."/>
        </authorList>
    </citation>
    <scope>NUCLEOTIDE SEQUENCE [LARGE SCALE GENOMIC DNA]</scope>
    <source>
        <strain evidence="2 3">Ad2</strain>
    </source>
</reference>
<dbReference type="AlphaFoldDB" id="A0A165YTV4"/>
<evidence type="ECO:0000313" key="2">
    <source>
        <dbReference type="EMBL" id="KZL19230.1"/>
    </source>
</evidence>
<keyword evidence="1" id="KW-0732">Signal</keyword>
<evidence type="ECO:0000256" key="1">
    <source>
        <dbReference type="SAM" id="SignalP"/>
    </source>
</evidence>
<accession>A0A165YTV4</accession>
<evidence type="ECO:0008006" key="4">
    <source>
        <dbReference type="Google" id="ProtNLM"/>
    </source>
</evidence>
<dbReference type="RefSeq" id="WP_139201352.1">
    <property type="nucleotide sequence ID" value="NZ_FOFM01000002.1"/>
</dbReference>
<dbReference type="OrthoDB" id="7870033at2"/>
<comment type="caution">
    <text evidence="2">The sequence shown here is derived from an EMBL/GenBank/DDBJ whole genome shotgun (WGS) entry which is preliminary data.</text>
</comment>
<feature type="signal peptide" evidence="1">
    <location>
        <begin position="1"/>
        <end position="26"/>
    </location>
</feature>
<sequence>MRRWKLPMQAVIAALMLACSALVAFSMDGKPPQRYPELVGQWVVVKKDAVYWHRDIQSQENGPSHLRIDEQTGPVLEGVFFWQVGPGSGRDHNGISEVSKSKEPVIGMIGWDGVSVTLVEHPDSGTMQGRVINSDTMELLHYEAGPYATISRYLLVRP</sequence>